<comment type="caution">
    <text evidence="1">The sequence shown here is derived from an EMBL/GenBank/DDBJ whole genome shotgun (WGS) entry which is preliminary data.</text>
</comment>
<dbReference type="EMBL" id="LAZR01006462">
    <property type="protein sequence ID" value="KKM91952.1"/>
    <property type="molecule type" value="Genomic_DNA"/>
</dbReference>
<evidence type="ECO:0000313" key="1">
    <source>
        <dbReference type="EMBL" id="KKM91952.1"/>
    </source>
</evidence>
<sequence length="89" mass="10657">MITHKKQSINNSLQKMFEMAVTNLTGYQDQWANDWKIIVKIFEHIDDLRLLFNGLDVSYLREIQQKILILNLEKYAYSLQSFLIEKYSN</sequence>
<gene>
    <name evidence="1" type="ORF">LCGC14_1223370</name>
</gene>
<proteinExistence type="predicted"/>
<dbReference type="AlphaFoldDB" id="A0A0F9PF28"/>
<protein>
    <submittedName>
        <fullName evidence="1">Uncharacterized protein</fullName>
    </submittedName>
</protein>
<organism evidence="1">
    <name type="scientific">marine sediment metagenome</name>
    <dbReference type="NCBI Taxonomy" id="412755"/>
    <lineage>
        <taxon>unclassified sequences</taxon>
        <taxon>metagenomes</taxon>
        <taxon>ecological metagenomes</taxon>
    </lineage>
</organism>
<name>A0A0F9PF28_9ZZZZ</name>
<accession>A0A0F9PF28</accession>
<reference evidence="1" key="1">
    <citation type="journal article" date="2015" name="Nature">
        <title>Complex archaea that bridge the gap between prokaryotes and eukaryotes.</title>
        <authorList>
            <person name="Spang A."/>
            <person name="Saw J.H."/>
            <person name="Jorgensen S.L."/>
            <person name="Zaremba-Niedzwiedzka K."/>
            <person name="Martijn J."/>
            <person name="Lind A.E."/>
            <person name="van Eijk R."/>
            <person name="Schleper C."/>
            <person name="Guy L."/>
            <person name="Ettema T.J."/>
        </authorList>
    </citation>
    <scope>NUCLEOTIDE SEQUENCE</scope>
</reference>